<protein>
    <submittedName>
        <fullName evidence="1">Uncharacterized protein</fullName>
    </submittedName>
</protein>
<sequence>MIFTQALYDKDDRKSVASSNYISSSDSSHDEQYIVKEAYTNSTYKMAAEDGLRIGSINEKFLERYSA</sequence>
<name>A0AAW2TUD3_SESRA</name>
<proteinExistence type="predicted"/>
<reference evidence="1" key="2">
    <citation type="journal article" date="2024" name="Plant">
        <title>Genomic evolution and insights into agronomic trait innovations of Sesamum species.</title>
        <authorList>
            <person name="Miao H."/>
            <person name="Wang L."/>
            <person name="Qu L."/>
            <person name="Liu H."/>
            <person name="Sun Y."/>
            <person name="Le M."/>
            <person name="Wang Q."/>
            <person name="Wei S."/>
            <person name="Zheng Y."/>
            <person name="Lin W."/>
            <person name="Duan Y."/>
            <person name="Cao H."/>
            <person name="Xiong S."/>
            <person name="Wang X."/>
            <person name="Wei L."/>
            <person name="Li C."/>
            <person name="Ma Q."/>
            <person name="Ju M."/>
            <person name="Zhao R."/>
            <person name="Li G."/>
            <person name="Mu C."/>
            <person name="Tian Q."/>
            <person name="Mei H."/>
            <person name="Zhang T."/>
            <person name="Gao T."/>
            <person name="Zhang H."/>
        </authorList>
    </citation>
    <scope>NUCLEOTIDE SEQUENCE</scope>
    <source>
        <strain evidence="1">G02</strain>
    </source>
</reference>
<dbReference type="AlphaFoldDB" id="A0AAW2TUD3"/>
<gene>
    <name evidence="1" type="ORF">Sradi_1720100</name>
</gene>
<organism evidence="1">
    <name type="scientific">Sesamum radiatum</name>
    <name type="common">Black benniseed</name>
    <dbReference type="NCBI Taxonomy" id="300843"/>
    <lineage>
        <taxon>Eukaryota</taxon>
        <taxon>Viridiplantae</taxon>
        <taxon>Streptophyta</taxon>
        <taxon>Embryophyta</taxon>
        <taxon>Tracheophyta</taxon>
        <taxon>Spermatophyta</taxon>
        <taxon>Magnoliopsida</taxon>
        <taxon>eudicotyledons</taxon>
        <taxon>Gunneridae</taxon>
        <taxon>Pentapetalae</taxon>
        <taxon>asterids</taxon>
        <taxon>lamiids</taxon>
        <taxon>Lamiales</taxon>
        <taxon>Pedaliaceae</taxon>
        <taxon>Sesamum</taxon>
    </lineage>
</organism>
<accession>A0AAW2TUD3</accession>
<evidence type="ECO:0000313" key="1">
    <source>
        <dbReference type="EMBL" id="KAL0407857.1"/>
    </source>
</evidence>
<dbReference type="EMBL" id="JACGWJ010000007">
    <property type="protein sequence ID" value="KAL0407857.1"/>
    <property type="molecule type" value="Genomic_DNA"/>
</dbReference>
<reference evidence="1" key="1">
    <citation type="submission" date="2020-06" db="EMBL/GenBank/DDBJ databases">
        <authorList>
            <person name="Li T."/>
            <person name="Hu X."/>
            <person name="Zhang T."/>
            <person name="Song X."/>
            <person name="Zhang H."/>
            <person name="Dai N."/>
            <person name="Sheng W."/>
            <person name="Hou X."/>
            <person name="Wei L."/>
        </authorList>
    </citation>
    <scope>NUCLEOTIDE SEQUENCE</scope>
    <source>
        <strain evidence="1">G02</strain>
        <tissue evidence="1">Leaf</tissue>
    </source>
</reference>
<comment type="caution">
    <text evidence="1">The sequence shown here is derived from an EMBL/GenBank/DDBJ whole genome shotgun (WGS) entry which is preliminary data.</text>
</comment>